<keyword evidence="5" id="KW-1185">Reference proteome</keyword>
<keyword evidence="1" id="KW-0443">Lipid metabolism</keyword>
<accession>A0A383V5Y7</accession>
<dbReference type="Proteomes" id="UP000256970">
    <property type="component" value="Unassembled WGS sequence"/>
</dbReference>
<evidence type="ECO:0000313" key="4">
    <source>
        <dbReference type="EMBL" id="SZX60202.1"/>
    </source>
</evidence>
<feature type="compositionally biased region" description="Low complexity" evidence="2">
    <location>
        <begin position="374"/>
        <end position="389"/>
    </location>
</feature>
<dbReference type="GO" id="GO:0080019">
    <property type="term" value="F:alcohol-forming very long-chain fatty acyl-CoA reductase activity"/>
    <property type="evidence" value="ECO:0007669"/>
    <property type="project" value="InterPro"/>
</dbReference>
<feature type="domain" description="Thioester reductase (TE)" evidence="3">
    <location>
        <begin position="17"/>
        <end position="296"/>
    </location>
</feature>
<dbReference type="InterPro" id="IPR026055">
    <property type="entry name" value="FAR"/>
</dbReference>
<evidence type="ECO:0000259" key="3">
    <source>
        <dbReference type="Pfam" id="PF07993"/>
    </source>
</evidence>
<protein>
    <recommendedName>
        <fullName evidence="1">Fatty acyl-CoA reductase</fullName>
        <ecNumber evidence="1">1.2.1.84</ecNumber>
    </recommendedName>
</protein>
<keyword evidence="1" id="KW-0521">NADP</keyword>
<dbReference type="EMBL" id="FNXT01000048">
    <property type="protein sequence ID" value="SZX60202.1"/>
    <property type="molecule type" value="Genomic_DNA"/>
</dbReference>
<dbReference type="Pfam" id="PF07993">
    <property type="entry name" value="NAD_binding_4"/>
    <property type="match status" value="1"/>
</dbReference>
<dbReference type="InterPro" id="IPR013120">
    <property type="entry name" value="FAR_NAD-bd"/>
</dbReference>
<feature type="compositionally biased region" description="Polar residues" evidence="2">
    <location>
        <begin position="362"/>
        <end position="373"/>
    </location>
</feature>
<evidence type="ECO:0000256" key="2">
    <source>
        <dbReference type="SAM" id="MobiDB-lite"/>
    </source>
</evidence>
<dbReference type="EC" id="1.2.1.84" evidence="1"/>
<feature type="region of interest" description="Disordered" evidence="2">
    <location>
        <begin position="331"/>
        <end position="389"/>
    </location>
</feature>
<feature type="compositionally biased region" description="Low complexity" evidence="2">
    <location>
        <begin position="332"/>
        <end position="341"/>
    </location>
</feature>
<feature type="region of interest" description="Disordered" evidence="2">
    <location>
        <begin position="583"/>
        <end position="647"/>
    </location>
</feature>
<dbReference type="SUPFAM" id="SSF51735">
    <property type="entry name" value="NAD(P)-binding Rossmann-fold domains"/>
    <property type="match status" value="1"/>
</dbReference>
<evidence type="ECO:0000313" key="5">
    <source>
        <dbReference type="Proteomes" id="UP000256970"/>
    </source>
</evidence>
<dbReference type="GO" id="GO:0102965">
    <property type="term" value="F:alcohol-forming long-chain fatty acyl-CoA reductase activity"/>
    <property type="evidence" value="ECO:0007669"/>
    <property type="project" value="UniProtKB-EC"/>
</dbReference>
<keyword evidence="1" id="KW-0560">Oxidoreductase</keyword>
<dbReference type="PANTHER" id="PTHR11011">
    <property type="entry name" value="MALE STERILITY PROTEIN 2-RELATED"/>
    <property type="match status" value="1"/>
</dbReference>
<gene>
    <name evidence="4" type="ORF">BQ4739_LOCUS779</name>
</gene>
<comment type="similarity">
    <text evidence="1">Belongs to the fatty acyl-CoA reductase family.</text>
</comment>
<sequence>MVHYSIHDQFDGSTVLLTGSTGYVGQLVLEKLLRSLSVRTVYVLTRPKRGEDIQQRVDKLLASPVFHLLRGNEVLRKVVPIAGDMRATDLGISLADRQKLSRETNHVIHCAADIRLEAGIHDLLQANYEGTRQLLKLCCYFNNLQSFVHVSSAYTNMNAPVGSLVKEAIYPLQYGDNLVDDYELVQELLAMPAHNANSRVAGLNKAWNFPNNYTLSKHLAEYMVADFHKHCNLPIAIARPTLISSVARDPYPGYTGNYAGHVGATLAFMAGLFDSPNANNYKASNVWDVIPADVVVGDILAAAAAVSAGLTRAVTATPTRDGRLMESCYPCSNSSSSNSSSQEKLEGLTWRSSKRSSSKNSGPMSLQPFSSSTPQQDAPQQQQDDQQQQQPLLIVHIGSSTLYPLTIMESWNYGIEAYGAWDTGLRLCRGCAEPLTVDHEPNPELAAKYVAWTGWKVWAVAKVLSWMGQERVARKLSVGYESFALLNQPKTDVNLRFSTNNMQRLDALLDPRERSEFLLLWKPKANTAGSKALAPGAAPRFGLSSTTAAAAAAAAAGKAALQSTSSDEMSEDVIKAKLQSSNSSRCTSVDGENLTSSSSSDVELHTSDGEDCCCSSSSSADSSSGSPKPAAGQRQQKQRGAVLSPEKQQQVAEMRAIPLQWRDFHINLGAFLYCTVFRMPEPAKLMPITREQCMNWLSIKPEDAFVRHQFNLYK</sequence>
<reference evidence="4 5" key="1">
    <citation type="submission" date="2016-10" db="EMBL/GenBank/DDBJ databases">
        <authorList>
            <person name="Cai Z."/>
        </authorList>
    </citation>
    <scope>NUCLEOTIDE SEQUENCE [LARGE SCALE GENOMIC DNA]</scope>
</reference>
<comment type="function">
    <text evidence="1">Catalyzes the reduction of fatty acyl-CoA to fatty alcohols.</text>
</comment>
<evidence type="ECO:0000256" key="1">
    <source>
        <dbReference type="RuleBase" id="RU363097"/>
    </source>
</evidence>
<dbReference type="GO" id="GO:0035336">
    <property type="term" value="P:long-chain fatty-acyl-CoA metabolic process"/>
    <property type="evidence" value="ECO:0007669"/>
    <property type="project" value="TreeGrafter"/>
</dbReference>
<dbReference type="AlphaFoldDB" id="A0A383V5Y7"/>
<dbReference type="STRING" id="3088.A0A383V5Y7"/>
<proteinExistence type="inferred from homology"/>
<name>A0A383V5Y7_TETOB</name>
<keyword evidence="1" id="KW-0444">Lipid biosynthesis</keyword>
<dbReference type="PANTHER" id="PTHR11011:SF45">
    <property type="entry name" value="FATTY ACYL-COA REDUCTASE CG8306-RELATED"/>
    <property type="match status" value="1"/>
</dbReference>
<dbReference type="InterPro" id="IPR036291">
    <property type="entry name" value="NAD(P)-bd_dom_sf"/>
</dbReference>
<comment type="catalytic activity">
    <reaction evidence="1">
        <text>a long-chain fatty acyl-CoA + 2 NADPH + 2 H(+) = a long-chain primary fatty alcohol + 2 NADP(+) + CoA</text>
        <dbReference type="Rhea" id="RHEA:52716"/>
        <dbReference type="ChEBI" id="CHEBI:15378"/>
        <dbReference type="ChEBI" id="CHEBI:57287"/>
        <dbReference type="ChEBI" id="CHEBI:57783"/>
        <dbReference type="ChEBI" id="CHEBI:58349"/>
        <dbReference type="ChEBI" id="CHEBI:77396"/>
        <dbReference type="ChEBI" id="CHEBI:83139"/>
        <dbReference type="EC" id="1.2.1.84"/>
    </reaction>
</comment>
<organism evidence="4 5">
    <name type="scientific">Tetradesmus obliquus</name>
    <name type="common">Green alga</name>
    <name type="synonym">Acutodesmus obliquus</name>
    <dbReference type="NCBI Taxonomy" id="3088"/>
    <lineage>
        <taxon>Eukaryota</taxon>
        <taxon>Viridiplantae</taxon>
        <taxon>Chlorophyta</taxon>
        <taxon>core chlorophytes</taxon>
        <taxon>Chlorophyceae</taxon>
        <taxon>CS clade</taxon>
        <taxon>Sphaeropleales</taxon>
        <taxon>Scenedesmaceae</taxon>
        <taxon>Tetradesmus</taxon>
    </lineage>
</organism>
<feature type="compositionally biased region" description="Low complexity" evidence="2">
    <location>
        <begin position="616"/>
        <end position="640"/>
    </location>
</feature>
<dbReference type="Gene3D" id="3.40.50.720">
    <property type="entry name" value="NAD(P)-binding Rossmann-like Domain"/>
    <property type="match status" value="1"/>
</dbReference>